<accession>A0A7W6JX64</accession>
<organism evidence="1 2">
    <name type="scientific">Sphingomonas kyeonggiensis</name>
    <dbReference type="NCBI Taxonomy" id="1268553"/>
    <lineage>
        <taxon>Bacteria</taxon>
        <taxon>Pseudomonadati</taxon>
        <taxon>Pseudomonadota</taxon>
        <taxon>Alphaproteobacteria</taxon>
        <taxon>Sphingomonadales</taxon>
        <taxon>Sphingomonadaceae</taxon>
        <taxon>Sphingomonas</taxon>
    </lineage>
</organism>
<sequence>MDEQALIGWLSTAQRLRIEAEAVRCADARLERAVFHCASQLAPAGLRLGLASQLRAAALVQRLAEVRVPSDHGLPQSAVAGGLIPTPFETRSRLQAIVLRELAMHGPLHLSHFYKLGISRWVVWGAQRLGRVRRIGRGIYALDARSNSR</sequence>
<dbReference type="RefSeq" id="WP_184000512.1">
    <property type="nucleotide sequence ID" value="NZ_JACIEH010000005.1"/>
</dbReference>
<proteinExistence type="predicted"/>
<name>A0A7W6JX64_9SPHN</name>
<evidence type="ECO:0000313" key="2">
    <source>
        <dbReference type="Proteomes" id="UP000557392"/>
    </source>
</evidence>
<dbReference type="EMBL" id="JACIEH010000005">
    <property type="protein sequence ID" value="MBB4101158.1"/>
    <property type="molecule type" value="Genomic_DNA"/>
</dbReference>
<evidence type="ECO:0000313" key="1">
    <source>
        <dbReference type="EMBL" id="MBB4101158.1"/>
    </source>
</evidence>
<comment type="caution">
    <text evidence="1">The sequence shown here is derived from an EMBL/GenBank/DDBJ whole genome shotgun (WGS) entry which is preliminary data.</text>
</comment>
<reference evidence="1 2" key="1">
    <citation type="submission" date="2020-08" db="EMBL/GenBank/DDBJ databases">
        <title>Genomic Encyclopedia of Type Strains, Phase IV (KMG-IV): sequencing the most valuable type-strain genomes for metagenomic binning, comparative biology and taxonomic classification.</title>
        <authorList>
            <person name="Goeker M."/>
        </authorList>
    </citation>
    <scope>NUCLEOTIDE SEQUENCE [LARGE SCALE GENOMIC DNA]</scope>
    <source>
        <strain evidence="1 2">DSM 101806</strain>
    </source>
</reference>
<dbReference type="Proteomes" id="UP000557392">
    <property type="component" value="Unassembled WGS sequence"/>
</dbReference>
<keyword evidence="2" id="KW-1185">Reference proteome</keyword>
<dbReference type="AlphaFoldDB" id="A0A7W6JX64"/>
<protein>
    <submittedName>
        <fullName evidence="1">Uncharacterized protein</fullName>
    </submittedName>
</protein>
<gene>
    <name evidence="1" type="ORF">GGR46_004748</name>
</gene>